<proteinExistence type="predicted"/>
<feature type="compositionally biased region" description="Basic and acidic residues" evidence="1">
    <location>
        <begin position="330"/>
        <end position="348"/>
    </location>
</feature>
<feature type="region of interest" description="Disordered" evidence="1">
    <location>
        <begin position="328"/>
        <end position="348"/>
    </location>
</feature>
<name>A0AA86PEK1_9EUKA</name>
<accession>A0AA86PEK1</accession>
<protein>
    <submittedName>
        <fullName evidence="2">Uncharacterized protein</fullName>
    </submittedName>
</protein>
<gene>
    <name evidence="2" type="ORF">HINF_LOCUS25324</name>
    <name evidence="3" type="ORF">HINF_LOCUS32446</name>
</gene>
<dbReference type="EMBL" id="CAXDID020000110">
    <property type="protein sequence ID" value="CAL6029569.1"/>
    <property type="molecule type" value="Genomic_DNA"/>
</dbReference>
<reference evidence="2" key="1">
    <citation type="submission" date="2023-06" db="EMBL/GenBank/DDBJ databases">
        <authorList>
            <person name="Kurt Z."/>
        </authorList>
    </citation>
    <scope>NUCLEOTIDE SEQUENCE</scope>
</reference>
<comment type="caution">
    <text evidence="2">The sequence shown here is derived from an EMBL/GenBank/DDBJ whole genome shotgun (WGS) entry which is preliminary data.</text>
</comment>
<evidence type="ECO:0000313" key="3">
    <source>
        <dbReference type="EMBL" id="CAL6029569.1"/>
    </source>
</evidence>
<evidence type="ECO:0000313" key="2">
    <source>
        <dbReference type="EMBL" id="CAI9937679.1"/>
    </source>
</evidence>
<organism evidence="2">
    <name type="scientific">Hexamita inflata</name>
    <dbReference type="NCBI Taxonomy" id="28002"/>
    <lineage>
        <taxon>Eukaryota</taxon>
        <taxon>Metamonada</taxon>
        <taxon>Diplomonadida</taxon>
        <taxon>Hexamitidae</taxon>
        <taxon>Hexamitinae</taxon>
        <taxon>Hexamita</taxon>
    </lineage>
</organism>
<evidence type="ECO:0000256" key="1">
    <source>
        <dbReference type="SAM" id="MobiDB-lite"/>
    </source>
</evidence>
<dbReference type="Proteomes" id="UP001642409">
    <property type="component" value="Unassembled WGS sequence"/>
</dbReference>
<reference evidence="3 4" key="2">
    <citation type="submission" date="2024-07" db="EMBL/GenBank/DDBJ databases">
        <authorList>
            <person name="Akdeniz Z."/>
        </authorList>
    </citation>
    <scope>NUCLEOTIDE SEQUENCE [LARGE SCALE GENOMIC DNA]</scope>
</reference>
<keyword evidence="4" id="KW-1185">Reference proteome</keyword>
<dbReference type="EMBL" id="CATOUU010000647">
    <property type="protein sequence ID" value="CAI9937679.1"/>
    <property type="molecule type" value="Genomic_DNA"/>
</dbReference>
<dbReference type="AlphaFoldDB" id="A0AA86PEK1"/>
<sequence length="692" mass="79753">MRSPPSILTPVTKRNTIRTSGIESYQYVLDTRTGELLARNGLQFDRYKVFLASSSPIQQPEIQNQQRYLAFNEFDSDQNPLNQSQRMSIAQPLGKSAVQSVPRIQPFSKHEAFVSFIRSTTQIPSTKTRSNSAAVVGPNSLFNAFYFEKHDEISADVVDMASDFQDMYQLFDAFKLQLDVQFGQLCEFISEAMKKLTNSFRSTRDFQVFQKELVTIFEKSKDLKLKNAIDKVETENKTQRNTESKQNMKLLQNCELFKAVQLIEMILSFILETNTIQDSLKYLETTTQLQNKMQEVLGQRTIFDLIGVKRTEAQVIRTPSVQAKPILKPEPVEKPAEKKPETAAKPVEKKTEQKVEEVVQKIAEIEKVVEVIKPKEPHKYDLFLQELKEFEFTRNNMSTSEITAKVAELEKGIVRTLVGVFGACMCNPIDSLQLTEVIDYIRKQLDLYLAKVQKDAQDDVYKMVQILSKMHPLILKDQSSFLNQSLKIAAFLNADYTMPIFYALNKKTELKLSFCAIKHQGVEYNIAKFEKLTPNERFALKKQIESEICKCFGMDKYEAVFAKIQKTKKLQTQVTKDFSNARYNNYYELFKFYREVQALEKQFGCKLGIVGTAVEDMVPIVKQNIYLLSLQERNTLYTKLQKEICNIAKVPDFFGACQKLYKTTGIGKSYANGMYNNIFELINFWEEVKRAQ</sequence>
<evidence type="ECO:0000313" key="4">
    <source>
        <dbReference type="Proteomes" id="UP001642409"/>
    </source>
</evidence>